<evidence type="ECO:0000256" key="2">
    <source>
        <dbReference type="ARBA" id="ARBA00007362"/>
    </source>
</evidence>
<feature type="transmembrane region" description="Helical" evidence="7">
    <location>
        <begin position="87"/>
        <end position="108"/>
    </location>
</feature>
<evidence type="ECO:0000256" key="6">
    <source>
        <dbReference type="SAM" id="MobiDB-lite"/>
    </source>
</evidence>
<proteinExistence type="inferred from homology"/>
<sequence>MRRPTPASAGPTAPGRPATMRPRDFALVAGGAVAWGTGGIAGSLLAAGSGLSMLAVASYRLLVGGAIVVVALALAGHLRRVPVSRPVAARVAATGLLAALYQGCYFAAVALTTVSTATLVALGAAPILVVAATAVSTRQRPTARVTVAAAAALAGLALLLGAPAASSAGAGAALGLGLALAAAAAFAAMTMLNRRQVPGLDPLALTGLSFTAGGLVLLPLAALGAGLGAPHGAAGWVLLAFLGLVPTAGAYGAYFAGLCRVPATTAALLALLEPLTAAACAALVLGERLGPLGVAGGALLVAAVVLLRPRRWG</sequence>
<keyword evidence="4 7" id="KW-1133">Transmembrane helix</keyword>
<feature type="transmembrane region" description="Helical" evidence="7">
    <location>
        <begin position="172"/>
        <end position="192"/>
    </location>
</feature>
<feature type="region of interest" description="Disordered" evidence="6">
    <location>
        <begin position="1"/>
        <end position="20"/>
    </location>
</feature>
<organism evidence="9 10">
    <name type="scientific">Pengzhenrongella sicca</name>
    <dbReference type="NCBI Taxonomy" id="2819238"/>
    <lineage>
        <taxon>Bacteria</taxon>
        <taxon>Bacillati</taxon>
        <taxon>Actinomycetota</taxon>
        <taxon>Actinomycetes</taxon>
        <taxon>Micrococcales</taxon>
        <taxon>Pengzhenrongella</taxon>
    </lineage>
</organism>
<comment type="subcellular location">
    <subcellularLocation>
        <location evidence="1">Membrane</location>
        <topology evidence="1">Multi-pass membrane protein</topology>
    </subcellularLocation>
</comment>
<evidence type="ECO:0000259" key="8">
    <source>
        <dbReference type="Pfam" id="PF00892"/>
    </source>
</evidence>
<feature type="transmembrane region" description="Helical" evidence="7">
    <location>
        <begin position="114"/>
        <end position="135"/>
    </location>
</feature>
<evidence type="ECO:0000256" key="4">
    <source>
        <dbReference type="ARBA" id="ARBA00022989"/>
    </source>
</evidence>
<gene>
    <name evidence="9" type="ORF">J4E96_04585</name>
</gene>
<dbReference type="InterPro" id="IPR000620">
    <property type="entry name" value="EamA_dom"/>
</dbReference>
<dbReference type="RefSeq" id="WP_227424614.1">
    <property type="nucleotide sequence ID" value="NZ_CP071868.1"/>
</dbReference>
<keyword evidence="3 7" id="KW-0812">Transmembrane</keyword>
<evidence type="ECO:0000256" key="3">
    <source>
        <dbReference type="ARBA" id="ARBA00022692"/>
    </source>
</evidence>
<dbReference type="PANTHER" id="PTHR32322">
    <property type="entry name" value="INNER MEMBRANE TRANSPORTER"/>
    <property type="match status" value="1"/>
</dbReference>
<dbReference type="Proteomes" id="UP000663937">
    <property type="component" value="Chromosome"/>
</dbReference>
<feature type="domain" description="EamA" evidence="8">
    <location>
        <begin position="174"/>
        <end position="307"/>
    </location>
</feature>
<name>A0A8A4ZG75_9MICO</name>
<feature type="domain" description="EamA" evidence="8">
    <location>
        <begin position="27"/>
        <end position="160"/>
    </location>
</feature>
<feature type="compositionally biased region" description="Low complexity" evidence="6">
    <location>
        <begin position="1"/>
        <end position="19"/>
    </location>
</feature>
<feature type="transmembrane region" description="Helical" evidence="7">
    <location>
        <begin position="204"/>
        <end position="227"/>
    </location>
</feature>
<keyword evidence="5 7" id="KW-0472">Membrane</keyword>
<dbReference type="SUPFAM" id="SSF103481">
    <property type="entry name" value="Multidrug resistance efflux transporter EmrE"/>
    <property type="match status" value="2"/>
</dbReference>
<accession>A0A8A4ZG75</accession>
<feature type="transmembrane region" description="Helical" evidence="7">
    <location>
        <begin position="147"/>
        <end position="166"/>
    </location>
</feature>
<feature type="transmembrane region" description="Helical" evidence="7">
    <location>
        <begin position="233"/>
        <end position="254"/>
    </location>
</feature>
<feature type="transmembrane region" description="Helical" evidence="7">
    <location>
        <begin position="25"/>
        <end position="47"/>
    </location>
</feature>
<feature type="transmembrane region" description="Helical" evidence="7">
    <location>
        <begin position="291"/>
        <end position="307"/>
    </location>
</feature>
<evidence type="ECO:0000256" key="1">
    <source>
        <dbReference type="ARBA" id="ARBA00004141"/>
    </source>
</evidence>
<evidence type="ECO:0000256" key="7">
    <source>
        <dbReference type="SAM" id="Phobius"/>
    </source>
</evidence>
<dbReference type="PANTHER" id="PTHR32322:SF2">
    <property type="entry name" value="EAMA DOMAIN-CONTAINING PROTEIN"/>
    <property type="match status" value="1"/>
</dbReference>
<feature type="transmembrane region" description="Helical" evidence="7">
    <location>
        <begin position="266"/>
        <end position="285"/>
    </location>
</feature>
<dbReference type="KEGG" id="psic:J4E96_04585"/>
<dbReference type="InterPro" id="IPR037185">
    <property type="entry name" value="EmrE-like"/>
</dbReference>
<evidence type="ECO:0000313" key="10">
    <source>
        <dbReference type="Proteomes" id="UP000663937"/>
    </source>
</evidence>
<evidence type="ECO:0000256" key="5">
    <source>
        <dbReference type="ARBA" id="ARBA00023136"/>
    </source>
</evidence>
<dbReference type="GO" id="GO:0016020">
    <property type="term" value="C:membrane"/>
    <property type="evidence" value="ECO:0007669"/>
    <property type="project" value="UniProtKB-SubCell"/>
</dbReference>
<keyword evidence="10" id="KW-1185">Reference proteome</keyword>
<protein>
    <submittedName>
        <fullName evidence="9">EamA family transporter</fullName>
    </submittedName>
</protein>
<reference evidence="9" key="1">
    <citation type="submission" date="2021-03" db="EMBL/GenBank/DDBJ databases">
        <title>Pengzhenrongella sicca gen. nov., sp. nov., a new member of suborder Micrococcineae isolated from High-Arctic tundra soil.</title>
        <authorList>
            <person name="Peng F."/>
        </authorList>
    </citation>
    <scope>NUCLEOTIDE SEQUENCE</scope>
    <source>
        <strain evidence="9">LRZ-2</strain>
    </source>
</reference>
<comment type="similarity">
    <text evidence="2">Belongs to the EamA transporter family.</text>
</comment>
<evidence type="ECO:0000313" key="9">
    <source>
        <dbReference type="EMBL" id="QTE30285.1"/>
    </source>
</evidence>
<dbReference type="EMBL" id="CP071868">
    <property type="protein sequence ID" value="QTE30285.1"/>
    <property type="molecule type" value="Genomic_DNA"/>
</dbReference>
<dbReference type="InterPro" id="IPR050638">
    <property type="entry name" value="AA-Vitamin_Transporters"/>
</dbReference>
<feature type="transmembrane region" description="Helical" evidence="7">
    <location>
        <begin position="53"/>
        <end position="75"/>
    </location>
</feature>
<dbReference type="AlphaFoldDB" id="A0A8A4ZG75"/>
<dbReference type="Pfam" id="PF00892">
    <property type="entry name" value="EamA"/>
    <property type="match status" value="2"/>
</dbReference>